<dbReference type="Pfam" id="PF14376">
    <property type="entry name" value="Haem_bd"/>
    <property type="match status" value="1"/>
</dbReference>
<protein>
    <submittedName>
        <fullName evidence="2">Haem-binding domain-containing protein</fullName>
    </submittedName>
</protein>
<accession>A0A8X8ICQ9</accession>
<dbReference type="AlphaFoldDB" id="A0A8X8ICQ9"/>
<keyword evidence="3" id="KW-1185">Reference proteome</keyword>
<evidence type="ECO:0000313" key="2">
    <source>
        <dbReference type="EMBL" id="SDW14451.1"/>
    </source>
</evidence>
<sequence length="154" mass="17811">MSRTKKILLAILIVLIVIQFIQPTRNTSGQVLQTDIVNMYNVPQSIQAVFENACYDCHSNNTRYPWYANVQPMGWLLARHVKEGKDELNFSEFGSYSSRRQANKLRAIENSVKDGTMPLSSYLLLHKDARLTETYKAEIISWVRRTRDSLTQNK</sequence>
<reference evidence="2 3" key="1">
    <citation type="submission" date="2016-10" db="EMBL/GenBank/DDBJ databases">
        <authorList>
            <person name="Varghese N."/>
            <person name="Submissions S."/>
        </authorList>
    </citation>
    <scope>NUCLEOTIDE SEQUENCE [LARGE SCALE GENOMIC DNA]</scope>
    <source>
        <strain evidence="2 3">DSM 25353</strain>
    </source>
</reference>
<feature type="domain" description="Haem-binding" evidence="1">
    <location>
        <begin position="12"/>
        <end position="147"/>
    </location>
</feature>
<evidence type="ECO:0000259" key="1">
    <source>
        <dbReference type="SMART" id="SM01235"/>
    </source>
</evidence>
<dbReference type="EMBL" id="FNNO01000001">
    <property type="protein sequence ID" value="SDW14451.1"/>
    <property type="molecule type" value="Genomic_DNA"/>
</dbReference>
<dbReference type="Proteomes" id="UP000198711">
    <property type="component" value="Unassembled WGS sequence"/>
</dbReference>
<name>A0A8X8ICQ9_9BACT</name>
<dbReference type="InterPro" id="IPR025992">
    <property type="entry name" value="Haem-bd"/>
</dbReference>
<evidence type="ECO:0000313" key="3">
    <source>
        <dbReference type="Proteomes" id="UP000198711"/>
    </source>
</evidence>
<gene>
    <name evidence="2" type="ORF">SAMN05444410_101339</name>
</gene>
<dbReference type="SMART" id="SM01235">
    <property type="entry name" value="Haem_bd"/>
    <property type="match status" value="1"/>
</dbReference>
<comment type="caution">
    <text evidence="2">The sequence shown here is derived from an EMBL/GenBank/DDBJ whole genome shotgun (WGS) entry which is preliminary data.</text>
</comment>
<dbReference type="RefSeq" id="WP_092721491.1">
    <property type="nucleotide sequence ID" value="NZ_FNNO01000001.1"/>
</dbReference>
<proteinExistence type="predicted"/>
<organism evidence="2 3">
    <name type="scientific">Hydrobacter penzbergensis</name>
    <dbReference type="NCBI Taxonomy" id="1235997"/>
    <lineage>
        <taxon>Bacteria</taxon>
        <taxon>Pseudomonadati</taxon>
        <taxon>Bacteroidota</taxon>
        <taxon>Chitinophagia</taxon>
        <taxon>Chitinophagales</taxon>
        <taxon>Chitinophagaceae</taxon>
        <taxon>Hydrobacter</taxon>
    </lineage>
</organism>